<sequence>MPPAPIDPGAPESARNALAGLRDGTERLLAHKQSVPELVEAARAHLDGSENPRGAAVLAVIAADRSIDARVFADAWVVEHGPAFAAAAAAEAGRIRMDFGNGARRHLALIRYDKPAVGWDAGDPCFDAVAPRIRALIAAADGAAYRDVVAALAECRRDLTGRMAAAFLAPSETGWVDELCDELPDELRPLPLRRVLCSLGSADQVVRFRSGDQRWDWLESTDTLWTAADGLGSALVPVLGDLLGFGSESDLALEILATLPSDEAMEFLVGRLDKNGVHAAVVEAARRFPERARRILGDAASSDRAAISRYAARLLGGEAAIETGWVPEAAPGDLPSLLVDPPWSKDLPDRTPVVVKGLRAPADRTVAWESSEREQWAVLPADENVDWDKEIKVFQDRDLPPERQWALFLSGPEERVRPLLTWWRPSLTLADPARLKPVLARFSEDAVPAALDLAAWRPAASAELLLPFCDAEVAALMAAWRLRRPVLRPIAERWFARHAAAAARALVPTALAGGKKVAERRARRDAEMALVHLAAHGHSAEVLAAAKEHGGQAAKAIEALVALDPLVAALPTEIPEPPRWLDPYLLPQVLLRDGRALPGAAVAHLVTLLTVSHLDDVHPGVETVREACDPDSLAALAWEIFQQSGMRGRGGGLGDEGWALTALGLFGNDTTACELAPVVRAWPGMNGHLLAVAGLDVLLAIGTDTALAQLNGIAERIKYKGLKGQARERIAALAADRGLTGEQLSDRLVPDLGLNADGTLVLDYGPRRFTVGFDEQLKPYVLDQDGKRRASLPKPGARDDTEPAAAAHKRFAMLKKEVRTVAAGRLERLERAMVAGRRWTADEFRELIVGHPLVWHLAHRLLWTTGDGRTFRVAEDRTLADLDDAESHLAATDSVRLVHPLNLTPDTLAAWSDVFSDYEIIQPFPQLGRPVHALTDAERAGAELDRFRGVTIAAGAALGMERRDWDRGDPQDNGIIFWISRRLPGARTVMVALDPGISIVDPSYWPEQRIESVRIVSGHVPGHRADSRLATFTDIDAMSASELLTDLLHLTEGRTAT</sequence>
<evidence type="ECO:0000259" key="1">
    <source>
        <dbReference type="Pfam" id="PF13569"/>
    </source>
</evidence>
<organism evidence="2 3">
    <name type="scientific">Actinomadura vinacea</name>
    <dbReference type="NCBI Taxonomy" id="115336"/>
    <lineage>
        <taxon>Bacteria</taxon>
        <taxon>Bacillati</taxon>
        <taxon>Actinomycetota</taxon>
        <taxon>Actinomycetes</taxon>
        <taxon>Streptosporangiales</taxon>
        <taxon>Thermomonosporaceae</taxon>
        <taxon>Actinomadura</taxon>
    </lineage>
</organism>
<gene>
    <name evidence="2" type="ORF">GCM10010191_49910</name>
</gene>
<evidence type="ECO:0000313" key="2">
    <source>
        <dbReference type="EMBL" id="GAA2430368.1"/>
    </source>
</evidence>
<proteinExistence type="predicted"/>
<dbReference type="Pfam" id="PF13569">
    <property type="entry name" value="DUF4132"/>
    <property type="match status" value="1"/>
</dbReference>
<keyword evidence="3" id="KW-1185">Reference proteome</keyword>
<accession>A0ABN3JH76</accession>
<dbReference type="EMBL" id="BAAARW010000020">
    <property type="protein sequence ID" value="GAA2430368.1"/>
    <property type="molecule type" value="Genomic_DNA"/>
</dbReference>
<feature type="domain" description="DUF4132" evidence="1">
    <location>
        <begin position="786"/>
        <end position="965"/>
    </location>
</feature>
<comment type="caution">
    <text evidence="2">The sequence shown here is derived from an EMBL/GenBank/DDBJ whole genome shotgun (WGS) entry which is preliminary data.</text>
</comment>
<dbReference type="InterPro" id="IPR025406">
    <property type="entry name" value="DUF4132"/>
</dbReference>
<name>A0ABN3JH76_9ACTN</name>
<evidence type="ECO:0000313" key="3">
    <source>
        <dbReference type="Proteomes" id="UP001501231"/>
    </source>
</evidence>
<dbReference type="Proteomes" id="UP001501231">
    <property type="component" value="Unassembled WGS sequence"/>
</dbReference>
<protein>
    <recommendedName>
        <fullName evidence="1">DUF4132 domain-containing protein</fullName>
    </recommendedName>
</protein>
<reference evidence="2 3" key="1">
    <citation type="journal article" date="2019" name="Int. J. Syst. Evol. Microbiol.">
        <title>The Global Catalogue of Microorganisms (GCM) 10K type strain sequencing project: providing services to taxonomists for standard genome sequencing and annotation.</title>
        <authorList>
            <consortium name="The Broad Institute Genomics Platform"/>
            <consortium name="The Broad Institute Genome Sequencing Center for Infectious Disease"/>
            <person name="Wu L."/>
            <person name="Ma J."/>
        </authorList>
    </citation>
    <scope>NUCLEOTIDE SEQUENCE [LARGE SCALE GENOMIC DNA]</scope>
    <source>
        <strain evidence="2 3">JCM 3325</strain>
    </source>
</reference>